<dbReference type="AlphaFoldDB" id="A0A8R7QZV0"/>
<accession>A0A8R7QZV0</accession>
<evidence type="ECO:0000256" key="1">
    <source>
        <dbReference type="SAM" id="MobiDB-lite"/>
    </source>
</evidence>
<evidence type="ECO:0000313" key="2">
    <source>
        <dbReference type="EnsemblPlants" id="TuG1812G0700003300.01.T03"/>
    </source>
</evidence>
<keyword evidence="3" id="KW-1185">Reference proteome</keyword>
<reference evidence="2" key="3">
    <citation type="submission" date="2022-06" db="UniProtKB">
        <authorList>
            <consortium name="EnsemblPlants"/>
        </authorList>
    </citation>
    <scope>IDENTIFICATION</scope>
</reference>
<proteinExistence type="predicted"/>
<protein>
    <submittedName>
        <fullName evidence="2">Uncharacterized protein</fullName>
    </submittedName>
</protein>
<sequence>MIRYIQWSHHRCLSHLYFPGRQAKQAQQIPNPHARNSKLPPANPRFPFRARFIHPIARNKGVRAAASSVVPVQGSQASTRSSRLGLHSGAKY</sequence>
<gene>
    <name evidence="2" type="primary">LOC125521686</name>
</gene>
<organism evidence="2 3">
    <name type="scientific">Triticum urartu</name>
    <name type="common">Red wild einkorn</name>
    <name type="synonym">Crithodium urartu</name>
    <dbReference type="NCBI Taxonomy" id="4572"/>
    <lineage>
        <taxon>Eukaryota</taxon>
        <taxon>Viridiplantae</taxon>
        <taxon>Streptophyta</taxon>
        <taxon>Embryophyta</taxon>
        <taxon>Tracheophyta</taxon>
        <taxon>Spermatophyta</taxon>
        <taxon>Magnoliopsida</taxon>
        <taxon>Liliopsida</taxon>
        <taxon>Poales</taxon>
        <taxon>Poaceae</taxon>
        <taxon>BOP clade</taxon>
        <taxon>Pooideae</taxon>
        <taxon>Triticodae</taxon>
        <taxon>Triticeae</taxon>
        <taxon>Triticinae</taxon>
        <taxon>Triticum</taxon>
    </lineage>
</organism>
<feature type="region of interest" description="Disordered" evidence="1">
    <location>
        <begin position="71"/>
        <end position="92"/>
    </location>
</feature>
<reference evidence="3" key="1">
    <citation type="journal article" date="2013" name="Nature">
        <title>Draft genome of the wheat A-genome progenitor Triticum urartu.</title>
        <authorList>
            <person name="Ling H.Q."/>
            <person name="Zhao S."/>
            <person name="Liu D."/>
            <person name="Wang J."/>
            <person name="Sun H."/>
            <person name="Zhang C."/>
            <person name="Fan H."/>
            <person name="Li D."/>
            <person name="Dong L."/>
            <person name="Tao Y."/>
            <person name="Gao C."/>
            <person name="Wu H."/>
            <person name="Li Y."/>
            <person name="Cui Y."/>
            <person name="Guo X."/>
            <person name="Zheng S."/>
            <person name="Wang B."/>
            <person name="Yu K."/>
            <person name="Liang Q."/>
            <person name="Yang W."/>
            <person name="Lou X."/>
            <person name="Chen J."/>
            <person name="Feng M."/>
            <person name="Jian J."/>
            <person name="Zhang X."/>
            <person name="Luo G."/>
            <person name="Jiang Y."/>
            <person name="Liu J."/>
            <person name="Wang Z."/>
            <person name="Sha Y."/>
            <person name="Zhang B."/>
            <person name="Wu H."/>
            <person name="Tang D."/>
            <person name="Shen Q."/>
            <person name="Xue P."/>
            <person name="Zou S."/>
            <person name="Wang X."/>
            <person name="Liu X."/>
            <person name="Wang F."/>
            <person name="Yang Y."/>
            <person name="An X."/>
            <person name="Dong Z."/>
            <person name="Zhang K."/>
            <person name="Zhang X."/>
            <person name="Luo M.C."/>
            <person name="Dvorak J."/>
            <person name="Tong Y."/>
            <person name="Wang J."/>
            <person name="Yang H."/>
            <person name="Li Z."/>
            <person name="Wang D."/>
            <person name="Zhang A."/>
            <person name="Wang J."/>
        </authorList>
    </citation>
    <scope>NUCLEOTIDE SEQUENCE</scope>
    <source>
        <strain evidence="3">cv. G1812</strain>
    </source>
</reference>
<dbReference type="EnsemblPlants" id="TuG1812G0700003300.01.T03">
    <property type="protein sequence ID" value="TuG1812G0700003300.01.T03"/>
    <property type="gene ID" value="TuG1812G0700003300.01"/>
</dbReference>
<dbReference type="Gramene" id="TuG1812G0700003300.01.T03">
    <property type="protein sequence ID" value="TuG1812G0700003300.01.T03"/>
    <property type="gene ID" value="TuG1812G0700003300.01"/>
</dbReference>
<dbReference type="Proteomes" id="UP000015106">
    <property type="component" value="Chromosome 7"/>
</dbReference>
<evidence type="ECO:0000313" key="3">
    <source>
        <dbReference type="Proteomes" id="UP000015106"/>
    </source>
</evidence>
<name>A0A8R7QZV0_TRIUA</name>
<reference evidence="2" key="2">
    <citation type="submission" date="2018-03" db="EMBL/GenBank/DDBJ databases">
        <title>The Triticum urartu genome reveals the dynamic nature of wheat genome evolution.</title>
        <authorList>
            <person name="Ling H."/>
            <person name="Ma B."/>
            <person name="Shi X."/>
            <person name="Liu H."/>
            <person name="Dong L."/>
            <person name="Sun H."/>
            <person name="Cao Y."/>
            <person name="Gao Q."/>
            <person name="Zheng S."/>
            <person name="Li Y."/>
            <person name="Yu Y."/>
            <person name="Du H."/>
            <person name="Qi M."/>
            <person name="Li Y."/>
            <person name="Yu H."/>
            <person name="Cui Y."/>
            <person name="Wang N."/>
            <person name="Chen C."/>
            <person name="Wu H."/>
            <person name="Zhao Y."/>
            <person name="Zhang J."/>
            <person name="Li Y."/>
            <person name="Zhou W."/>
            <person name="Zhang B."/>
            <person name="Hu W."/>
            <person name="Eijk M."/>
            <person name="Tang J."/>
            <person name="Witsenboer H."/>
            <person name="Zhao S."/>
            <person name="Li Z."/>
            <person name="Zhang A."/>
            <person name="Wang D."/>
            <person name="Liang C."/>
        </authorList>
    </citation>
    <scope>NUCLEOTIDE SEQUENCE [LARGE SCALE GENOMIC DNA]</scope>
    <source>
        <strain evidence="2">cv. G1812</strain>
    </source>
</reference>
<feature type="compositionally biased region" description="Polar residues" evidence="1">
    <location>
        <begin position="73"/>
        <end position="82"/>
    </location>
</feature>